<dbReference type="GO" id="GO:0046872">
    <property type="term" value="F:metal ion binding"/>
    <property type="evidence" value="ECO:0007669"/>
    <property type="project" value="UniProtKB-KW"/>
</dbReference>
<keyword evidence="8 9" id="KW-0694">RNA-binding</keyword>
<proteinExistence type="inferred from homology"/>
<protein>
    <recommendedName>
        <fullName evidence="14">HD domain-containing protein</fullName>
    </recommendedName>
</protein>
<dbReference type="STRING" id="1802401.A3B21_00945"/>
<dbReference type="Proteomes" id="UP000176897">
    <property type="component" value="Unassembled WGS sequence"/>
</dbReference>
<evidence type="ECO:0000256" key="5">
    <source>
        <dbReference type="ARBA" id="ARBA00022741"/>
    </source>
</evidence>
<comment type="similarity">
    <text evidence="9">Belongs to the tRNA nucleotidyltransferase/poly(A) polymerase family.</text>
</comment>
<dbReference type="EMBL" id="MGEJ01000019">
    <property type="protein sequence ID" value="OGL79959.1"/>
    <property type="molecule type" value="Genomic_DNA"/>
</dbReference>
<dbReference type="SUPFAM" id="SSF81891">
    <property type="entry name" value="Poly A polymerase C-terminal region-like"/>
    <property type="match status" value="1"/>
</dbReference>
<dbReference type="InterPro" id="IPR003607">
    <property type="entry name" value="HD/PDEase_dom"/>
</dbReference>
<keyword evidence="3" id="KW-0548">Nucleotidyltransferase</keyword>
<dbReference type="SUPFAM" id="SSF81301">
    <property type="entry name" value="Nucleotidyltransferase"/>
    <property type="match status" value="1"/>
</dbReference>
<evidence type="ECO:0000313" key="13">
    <source>
        <dbReference type="Proteomes" id="UP000176897"/>
    </source>
</evidence>
<dbReference type="PANTHER" id="PTHR47545:SF1">
    <property type="entry name" value="MULTIFUNCTIONAL CCA PROTEIN"/>
    <property type="match status" value="1"/>
</dbReference>
<keyword evidence="4" id="KW-0479">Metal-binding</keyword>
<evidence type="ECO:0000256" key="8">
    <source>
        <dbReference type="ARBA" id="ARBA00022884"/>
    </source>
</evidence>
<feature type="domain" description="Poly A polymerase head" evidence="10">
    <location>
        <begin position="23"/>
        <end position="181"/>
    </location>
</feature>
<keyword evidence="6" id="KW-0067">ATP-binding</keyword>
<dbReference type="InterPro" id="IPR050124">
    <property type="entry name" value="tRNA_CCA-adding_enzyme"/>
</dbReference>
<keyword evidence="2" id="KW-0819">tRNA processing</keyword>
<reference evidence="12 13" key="1">
    <citation type="journal article" date="2016" name="Nat. Commun.">
        <title>Thousands of microbial genomes shed light on interconnected biogeochemical processes in an aquifer system.</title>
        <authorList>
            <person name="Anantharaman K."/>
            <person name="Brown C.T."/>
            <person name="Hug L.A."/>
            <person name="Sharon I."/>
            <person name="Castelle C.J."/>
            <person name="Probst A.J."/>
            <person name="Thomas B.C."/>
            <person name="Singh A."/>
            <person name="Wilkins M.J."/>
            <person name="Karaoz U."/>
            <person name="Brodie E.L."/>
            <person name="Williams K.H."/>
            <person name="Hubbard S.S."/>
            <person name="Banfield J.F."/>
        </authorList>
    </citation>
    <scope>NUCLEOTIDE SEQUENCE [LARGE SCALE GENOMIC DNA]</scope>
</reference>
<dbReference type="InterPro" id="IPR006674">
    <property type="entry name" value="HD_domain"/>
</dbReference>
<feature type="domain" description="HD" evidence="11">
    <location>
        <begin position="360"/>
        <end position="439"/>
    </location>
</feature>
<dbReference type="GO" id="GO:0005524">
    <property type="term" value="F:ATP binding"/>
    <property type="evidence" value="ECO:0007669"/>
    <property type="project" value="UniProtKB-KW"/>
</dbReference>
<name>A0A1F7UNZ0_9BACT</name>
<dbReference type="Gene3D" id="3.30.460.10">
    <property type="entry name" value="Beta Polymerase, domain 2"/>
    <property type="match status" value="1"/>
</dbReference>
<organism evidence="12 13">
    <name type="scientific">Candidatus Uhrbacteria bacterium RIFCSPLOWO2_01_FULL_47_24</name>
    <dbReference type="NCBI Taxonomy" id="1802401"/>
    <lineage>
        <taxon>Bacteria</taxon>
        <taxon>Candidatus Uhriibacteriota</taxon>
    </lineage>
</organism>
<evidence type="ECO:0000259" key="11">
    <source>
        <dbReference type="Pfam" id="PF01966"/>
    </source>
</evidence>
<evidence type="ECO:0000256" key="2">
    <source>
        <dbReference type="ARBA" id="ARBA00022694"/>
    </source>
</evidence>
<dbReference type="CDD" id="cd05398">
    <property type="entry name" value="NT_ClassII-CCAase"/>
    <property type="match status" value="1"/>
</dbReference>
<dbReference type="Pfam" id="PF01966">
    <property type="entry name" value="HD"/>
    <property type="match status" value="1"/>
</dbReference>
<evidence type="ECO:0008006" key="14">
    <source>
        <dbReference type="Google" id="ProtNLM"/>
    </source>
</evidence>
<evidence type="ECO:0000256" key="9">
    <source>
        <dbReference type="RuleBase" id="RU003953"/>
    </source>
</evidence>
<keyword evidence="5" id="KW-0547">Nucleotide-binding</keyword>
<sequence length="560" mass="62245">MDFIQPYFVWIKSLIAAFPEAEIFLVGGAVRDSLLKRAASMEASLVPAGRESKDYDFIVRGVQARKLQEFLGTVGIVNLVGRTFGVYKFIPDEGYDEFKASGLEAFDVALPRTETSWGTGGYRDVEVQSNHELPIEEDLGRRDFTINAMALRLEIRNLKLEIGDLVDPYGGQKDIEAKIVRAVRDPKTRFDEDYTRMLRALRFACELGFEIEPGTLGALKEVMPRLNDTRGESIGLSPGSSKGLALAEFVAPREVISRELIKAFYADPVRAFDLYDESGAFAMLMPELLKMKSCPQPPEFHSEGDVWAHTRLALGVLKSEEYARLFGQTHPLLTSPIKGEENPPPLVGGARGGVDPYNALLIMAILLHDVGKPPMLRTPQEHGVDRIRHDEHDIVGAEIAREIAKRLVLTIMPIEGALHVDADKLVWLIKHHLLLLHTAAEDFKASTVEKYFFNEKNPGEELLRLAFCDGSASLPPGGGGKPNLQNLFDMMARIKRMETAVREKKLVVKPLVNGDEIMAILKIPAGPGVGEIIRALREEQLSARVTSKEEAVEWLKKNFG</sequence>
<evidence type="ECO:0000259" key="10">
    <source>
        <dbReference type="Pfam" id="PF01743"/>
    </source>
</evidence>
<dbReference type="Pfam" id="PF01743">
    <property type="entry name" value="PolyA_pol"/>
    <property type="match status" value="1"/>
</dbReference>
<dbReference type="AlphaFoldDB" id="A0A1F7UNZ0"/>
<evidence type="ECO:0000256" key="4">
    <source>
        <dbReference type="ARBA" id="ARBA00022723"/>
    </source>
</evidence>
<dbReference type="CDD" id="cd00077">
    <property type="entry name" value="HDc"/>
    <property type="match status" value="1"/>
</dbReference>
<evidence type="ECO:0000256" key="6">
    <source>
        <dbReference type="ARBA" id="ARBA00022840"/>
    </source>
</evidence>
<evidence type="ECO:0000256" key="1">
    <source>
        <dbReference type="ARBA" id="ARBA00022679"/>
    </source>
</evidence>
<dbReference type="GO" id="GO:0008033">
    <property type="term" value="P:tRNA processing"/>
    <property type="evidence" value="ECO:0007669"/>
    <property type="project" value="UniProtKB-KW"/>
</dbReference>
<dbReference type="Gene3D" id="1.10.3090.10">
    <property type="entry name" value="cca-adding enzyme, domain 2"/>
    <property type="match status" value="1"/>
</dbReference>
<evidence type="ECO:0000256" key="7">
    <source>
        <dbReference type="ARBA" id="ARBA00022842"/>
    </source>
</evidence>
<dbReference type="GO" id="GO:0003723">
    <property type="term" value="F:RNA binding"/>
    <property type="evidence" value="ECO:0007669"/>
    <property type="project" value="UniProtKB-KW"/>
</dbReference>
<keyword evidence="1 9" id="KW-0808">Transferase</keyword>
<dbReference type="PANTHER" id="PTHR47545">
    <property type="entry name" value="MULTIFUNCTIONAL CCA PROTEIN"/>
    <property type="match status" value="1"/>
</dbReference>
<evidence type="ECO:0000256" key="3">
    <source>
        <dbReference type="ARBA" id="ARBA00022695"/>
    </source>
</evidence>
<dbReference type="GO" id="GO:0016779">
    <property type="term" value="F:nucleotidyltransferase activity"/>
    <property type="evidence" value="ECO:0007669"/>
    <property type="project" value="UniProtKB-KW"/>
</dbReference>
<dbReference type="InterPro" id="IPR043519">
    <property type="entry name" value="NT_sf"/>
</dbReference>
<gene>
    <name evidence="12" type="ORF">A3B21_00945</name>
</gene>
<comment type="caution">
    <text evidence="12">The sequence shown here is derived from an EMBL/GenBank/DDBJ whole genome shotgun (WGS) entry which is preliminary data.</text>
</comment>
<keyword evidence="7" id="KW-0460">Magnesium</keyword>
<evidence type="ECO:0000313" key="12">
    <source>
        <dbReference type="EMBL" id="OGL79959.1"/>
    </source>
</evidence>
<accession>A0A1F7UNZ0</accession>
<dbReference type="InterPro" id="IPR002646">
    <property type="entry name" value="PolA_pol_head_dom"/>
</dbReference>